<dbReference type="RefSeq" id="XP_001029705.3">
    <property type="nucleotide sequence ID" value="XM_001029705.3"/>
</dbReference>
<dbReference type="Pfam" id="PF00027">
    <property type="entry name" value="cNMP_binding"/>
    <property type="match status" value="1"/>
</dbReference>
<dbReference type="InterPro" id="IPR018490">
    <property type="entry name" value="cNMP-bd_dom_sf"/>
</dbReference>
<gene>
    <name evidence="3" type="ORF">TTHERM_01338460</name>
</gene>
<dbReference type="HOGENOM" id="CLU_514392_0_0_1"/>
<protein>
    <submittedName>
        <fullName evidence="3">Cyclic nucleotide-binding domain protein</fullName>
    </submittedName>
</protein>
<proteinExistence type="predicted"/>
<dbReference type="eggNOG" id="KOG0498">
    <property type="taxonomic scope" value="Eukaryota"/>
</dbReference>
<accession>Q229T3</accession>
<feature type="domain" description="Cyclic nucleotide-binding" evidence="2">
    <location>
        <begin position="595"/>
        <end position="697"/>
    </location>
</feature>
<dbReference type="OrthoDB" id="312859at2759"/>
<dbReference type="KEGG" id="tet:TTHERM_01338460"/>
<dbReference type="GeneID" id="7832795"/>
<sequence length="1048" mass="125100">MRRLGVTKKQSFNVNDQLRDFKEIKDKDKDDLNNLSFSFDKSNHENILPGLKNTNKSISEIQKNEEQSLYISKNQLIHRDEQSFRMKIQNNAQSQLDQSQLTFSQNAIQLPDNSSILISEQKLNKRQNSNILERSIYEQKKKSMLAQIIQLPQTPQKSGFSNNKYQYSKQASSNIDKTSNEKIETKNLFFFKKTNMVKKFINSMLQYAQSYNFKNLTQKQFEILNDQSSDYHYYQQRGLIQKKEQSISTHYFTQFSSLLRNYLVKSEKLILSPDSMFFIIWDILTMILWIFIVFYVPFRVNFQLAEEIELHETFSYFQILIFCFLVAETTISLNKAVFKRGRIIVSREYILRRYMKKEFLFDFFIFLSYFLSTHFYDLRYLEYVLELRIFRVIQTYKQLFQKFDQESKYNIFRRISLLALVVLTFINTQGSIFVLLGFQEKQQQQQMKFKIDNDSDFSRYVAAIYWSTITMTTIGYGDIVPITNLERIYVSIVSLISCGIFGYSISQIQEIVGEIQRKSETFNKKMQALNKIMNSRQLNKKIMYQVIKYYEYLHKESDSNLEQEGLTMIENLPKSMRDSIKFEMNHKYLYSQKIFSLNFTKPFLNELSMKIKQLKIGPETDLYQLGEFDKRLFFVQKGSIMLYIKQSNSQKEYSILSKGSMFGELEFFNQSSRMFGAKSQSVVQLLFLDFEDFYQILQQYEKDFESYNLIKDQLRINQNYKFLNKKCESCGKYNHHFYNCNQLQYIPNIQKILYKQNLEIKQERQQNFKRHRQKSSNTFQFYINSGSEIEKMLKNSYQSEQICLEDESLFYHEDNEEKEFDQINSQTNLREKQKSFQNESVYSKSSSLNKRQRVNSIKKEASKGIKNTELQPQVFLSQNQEEIKAKNSIKLSLLQQESIIKNQQNYQVVQSQIECVDSYHSQLKIENAPYCSREDSLDQDIWSAKRNKFSRFQTELQILSSEIQTQSLDKQLIFLFQHFDRLKNYQIYFPHNNLRNVLIEYRKAQVKIIKKRVFKNNRASNINQTKLKKDKSKNLYSPLLEQSLISIS</sequence>
<feature type="transmembrane region" description="Helical" evidence="1">
    <location>
        <begin position="457"/>
        <end position="476"/>
    </location>
</feature>
<dbReference type="SUPFAM" id="SSF51206">
    <property type="entry name" value="cAMP-binding domain-like"/>
    <property type="match status" value="1"/>
</dbReference>
<dbReference type="Gene3D" id="1.10.287.630">
    <property type="entry name" value="Helix hairpin bin"/>
    <property type="match status" value="1"/>
</dbReference>
<dbReference type="SUPFAM" id="SSF81324">
    <property type="entry name" value="Voltage-gated potassium channels"/>
    <property type="match status" value="1"/>
</dbReference>
<dbReference type="Proteomes" id="UP000009168">
    <property type="component" value="Unassembled WGS sequence"/>
</dbReference>
<dbReference type="InterPro" id="IPR050818">
    <property type="entry name" value="KCNH_animal-type"/>
</dbReference>
<reference evidence="4" key="1">
    <citation type="journal article" date="2006" name="PLoS Biol.">
        <title>Macronuclear genome sequence of the ciliate Tetrahymena thermophila, a model eukaryote.</title>
        <authorList>
            <person name="Eisen J.A."/>
            <person name="Coyne R.S."/>
            <person name="Wu M."/>
            <person name="Wu D."/>
            <person name="Thiagarajan M."/>
            <person name="Wortman J.R."/>
            <person name="Badger J.H."/>
            <person name="Ren Q."/>
            <person name="Amedeo P."/>
            <person name="Jones K.M."/>
            <person name="Tallon L.J."/>
            <person name="Delcher A.L."/>
            <person name="Salzberg S.L."/>
            <person name="Silva J.C."/>
            <person name="Haas B.J."/>
            <person name="Majoros W.H."/>
            <person name="Farzad M."/>
            <person name="Carlton J.M."/>
            <person name="Smith R.K. Jr."/>
            <person name="Garg J."/>
            <person name="Pearlman R.E."/>
            <person name="Karrer K.M."/>
            <person name="Sun L."/>
            <person name="Manning G."/>
            <person name="Elde N.C."/>
            <person name="Turkewitz A.P."/>
            <person name="Asai D.J."/>
            <person name="Wilkes D.E."/>
            <person name="Wang Y."/>
            <person name="Cai H."/>
            <person name="Collins K."/>
            <person name="Stewart B.A."/>
            <person name="Lee S.R."/>
            <person name="Wilamowska K."/>
            <person name="Weinberg Z."/>
            <person name="Ruzzo W.L."/>
            <person name="Wloga D."/>
            <person name="Gaertig J."/>
            <person name="Frankel J."/>
            <person name="Tsao C.-C."/>
            <person name="Gorovsky M.A."/>
            <person name="Keeling P.J."/>
            <person name="Waller R.F."/>
            <person name="Patron N.J."/>
            <person name="Cherry J.M."/>
            <person name="Stover N.A."/>
            <person name="Krieger C.J."/>
            <person name="del Toro C."/>
            <person name="Ryder H.F."/>
            <person name="Williamson S.C."/>
            <person name="Barbeau R.A."/>
            <person name="Hamilton E.P."/>
            <person name="Orias E."/>
        </authorList>
    </citation>
    <scope>NUCLEOTIDE SEQUENCE [LARGE SCALE GENOMIC DNA]</scope>
    <source>
        <strain evidence="4">SB210</strain>
    </source>
</reference>
<dbReference type="CDD" id="cd00038">
    <property type="entry name" value="CAP_ED"/>
    <property type="match status" value="1"/>
</dbReference>
<dbReference type="EMBL" id="GG662532">
    <property type="protein sequence ID" value="EAR82042.3"/>
    <property type="molecule type" value="Genomic_DNA"/>
</dbReference>
<feature type="transmembrane region" description="Helical" evidence="1">
    <location>
        <begin position="359"/>
        <end position="376"/>
    </location>
</feature>
<evidence type="ECO:0000256" key="1">
    <source>
        <dbReference type="SAM" id="Phobius"/>
    </source>
</evidence>
<keyword evidence="1" id="KW-0812">Transmembrane</keyword>
<dbReference type="AlphaFoldDB" id="Q229T3"/>
<keyword evidence="1" id="KW-1133">Transmembrane helix</keyword>
<dbReference type="Gene3D" id="1.10.287.70">
    <property type="match status" value="1"/>
</dbReference>
<dbReference type="InterPro" id="IPR014710">
    <property type="entry name" value="RmlC-like_jellyroll"/>
</dbReference>
<dbReference type="SMART" id="SM00100">
    <property type="entry name" value="cNMP"/>
    <property type="match status" value="1"/>
</dbReference>
<dbReference type="PANTHER" id="PTHR10217">
    <property type="entry name" value="VOLTAGE AND LIGAND GATED POTASSIUM CHANNEL"/>
    <property type="match status" value="1"/>
</dbReference>
<dbReference type="Pfam" id="PF07885">
    <property type="entry name" value="Ion_trans_2"/>
    <property type="match status" value="1"/>
</dbReference>
<feature type="transmembrane region" description="Helical" evidence="1">
    <location>
        <begin position="415"/>
        <end position="436"/>
    </location>
</feature>
<dbReference type="InParanoid" id="Q229T3"/>
<feature type="transmembrane region" description="Helical" evidence="1">
    <location>
        <begin position="275"/>
        <end position="296"/>
    </location>
</feature>
<evidence type="ECO:0000313" key="3">
    <source>
        <dbReference type="EMBL" id="EAR82042.3"/>
    </source>
</evidence>
<keyword evidence="4" id="KW-1185">Reference proteome</keyword>
<dbReference type="InterPro" id="IPR013099">
    <property type="entry name" value="K_chnl_dom"/>
</dbReference>
<dbReference type="GO" id="GO:0005249">
    <property type="term" value="F:voltage-gated potassium channel activity"/>
    <property type="evidence" value="ECO:0007669"/>
    <property type="project" value="TreeGrafter"/>
</dbReference>
<dbReference type="PROSITE" id="PS50042">
    <property type="entry name" value="CNMP_BINDING_3"/>
    <property type="match status" value="1"/>
</dbReference>
<evidence type="ECO:0000259" key="2">
    <source>
        <dbReference type="PROSITE" id="PS50042"/>
    </source>
</evidence>
<keyword evidence="1" id="KW-0472">Membrane</keyword>
<dbReference type="GO" id="GO:0005886">
    <property type="term" value="C:plasma membrane"/>
    <property type="evidence" value="ECO:0007669"/>
    <property type="project" value="TreeGrafter"/>
</dbReference>
<organism evidence="3 4">
    <name type="scientific">Tetrahymena thermophila (strain SB210)</name>
    <dbReference type="NCBI Taxonomy" id="312017"/>
    <lineage>
        <taxon>Eukaryota</taxon>
        <taxon>Sar</taxon>
        <taxon>Alveolata</taxon>
        <taxon>Ciliophora</taxon>
        <taxon>Intramacronucleata</taxon>
        <taxon>Oligohymenophorea</taxon>
        <taxon>Hymenostomatida</taxon>
        <taxon>Tetrahymenina</taxon>
        <taxon>Tetrahymenidae</taxon>
        <taxon>Tetrahymena</taxon>
    </lineage>
</organism>
<dbReference type="Gene3D" id="2.60.120.10">
    <property type="entry name" value="Jelly Rolls"/>
    <property type="match status" value="1"/>
</dbReference>
<evidence type="ECO:0000313" key="4">
    <source>
        <dbReference type="Proteomes" id="UP000009168"/>
    </source>
</evidence>
<name>Q229T3_TETTS</name>
<dbReference type="PANTHER" id="PTHR10217:SF435">
    <property type="entry name" value="POTASSIUM VOLTAGE-GATED CHANNEL PROTEIN EAG"/>
    <property type="match status" value="1"/>
</dbReference>
<dbReference type="InterPro" id="IPR000595">
    <property type="entry name" value="cNMP-bd_dom"/>
</dbReference>
<feature type="transmembrane region" description="Helical" evidence="1">
    <location>
        <begin position="316"/>
        <end position="338"/>
    </location>
</feature>
<dbReference type="GO" id="GO:0042391">
    <property type="term" value="P:regulation of membrane potential"/>
    <property type="evidence" value="ECO:0007669"/>
    <property type="project" value="TreeGrafter"/>
</dbReference>